<sequence>MLVGIIVITFTALLYSRHIIRYPELTLLKVNSCSKGGIFVDCVLAVCKYFTPIFNIVSARLSHKHTIDLYLTDSRESL</sequence>
<accession>A0A069QNQ2</accession>
<organism evidence="1 2">
    <name type="scientific">Hoylesella loescheii DSM 19665 = JCM 12249 = ATCC 15930</name>
    <dbReference type="NCBI Taxonomy" id="1122985"/>
    <lineage>
        <taxon>Bacteria</taxon>
        <taxon>Pseudomonadati</taxon>
        <taxon>Bacteroidota</taxon>
        <taxon>Bacteroidia</taxon>
        <taxon>Bacteroidales</taxon>
        <taxon>Prevotellaceae</taxon>
        <taxon>Hoylesella</taxon>
    </lineage>
</organism>
<dbReference type="PATRIC" id="fig|1122985.7.peg.2580"/>
<comment type="caution">
    <text evidence="1">The sequence shown here is derived from an EMBL/GenBank/DDBJ whole genome shotgun (WGS) entry which is preliminary data.</text>
</comment>
<name>A0A069QNQ2_HOYLO</name>
<dbReference type="Proteomes" id="UP000027442">
    <property type="component" value="Unassembled WGS sequence"/>
</dbReference>
<dbReference type="EMBL" id="JNGW01000106">
    <property type="protein sequence ID" value="KDR51471.1"/>
    <property type="molecule type" value="Genomic_DNA"/>
</dbReference>
<evidence type="ECO:0000313" key="1">
    <source>
        <dbReference type="EMBL" id="KDR51471.1"/>
    </source>
</evidence>
<reference evidence="1 2" key="1">
    <citation type="submission" date="2013-08" db="EMBL/GenBank/DDBJ databases">
        <authorList>
            <person name="Weinstock G."/>
            <person name="Sodergren E."/>
            <person name="Wylie T."/>
            <person name="Fulton L."/>
            <person name="Fulton R."/>
            <person name="Fronick C."/>
            <person name="O'Laughlin M."/>
            <person name="Godfrey J."/>
            <person name="Miner T."/>
            <person name="Herter B."/>
            <person name="Appelbaum E."/>
            <person name="Cordes M."/>
            <person name="Lek S."/>
            <person name="Wollam A."/>
            <person name="Pepin K.H."/>
            <person name="Palsikar V.B."/>
            <person name="Mitreva M."/>
            <person name="Wilson R.K."/>
        </authorList>
    </citation>
    <scope>NUCLEOTIDE SEQUENCE [LARGE SCALE GENOMIC DNA]</scope>
    <source>
        <strain evidence="1 2">ATCC 15930</strain>
    </source>
</reference>
<dbReference type="AlphaFoldDB" id="A0A069QNQ2"/>
<evidence type="ECO:0000313" key="2">
    <source>
        <dbReference type="Proteomes" id="UP000027442"/>
    </source>
</evidence>
<protein>
    <submittedName>
        <fullName evidence="1">Uncharacterized protein</fullName>
    </submittedName>
</protein>
<keyword evidence="2" id="KW-1185">Reference proteome</keyword>
<dbReference type="HOGENOM" id="CLU_2619075_0_0_10"/>
<gene>
    <name evidence="1" type="ORF">HMPREF1991_02492</name>
</gene>
<proteinExistence type="predicted"/>